<dbReference type="GO" id="GO:0046872">
    <property type="term" value="F:metal ion binding"/>
    <property type="evidence" value="ECO:0007669"/>
    <property type="project" value="UniProtKB-UniRule"/>
</dbReference>
<dbReference type="InterPro" id="IPR001453">
    <property type="entry name" value="MoaB/Mog_dom"/>
</dbReference>
<dbReference type="Pfam" id="PF00994">
    <property type="entry name" value="MoCF_biosynth"/>
    <property type="match status" value="1"/>
</dbReference>
<evidence type="ECO:0000256" key="6">
    <source>
        <dbReference type="ARBA" id="ARBA00047317"/>
    </source>
</evidence>
<proteinExistence type="inferred from homology"/>
<dbReference type="InterPro" id="IPR005111">
    <property type="entry name" value="MoeA_C_domain_IV"/>
</dbReference>
<feature type="domain" description="MoaB/Mog" evidence="8">
    <location>
        <begin position="199"/>
        <end position="354"/>
    </location>
</feature>
<comment type="function">
    <text evidence="1 7">Catalyzes the insertion of molybdate into adenylated molybdopterin with the concomitant release of AMP.</text>
</comment>
<comment type="similarity">
    <text evidence="3 7">Belongs to the MoeA family.</text>
</comment>
<evidence type="ECO:0000256" key="2">
    <source>
        <dbReference type="ARBA" id="ARBA00005046"/>
    </source>
</evidence>
<dbReference type="InterPro" id="IPR036425">
    <property type="entry name" value="MoaB/Mog-like_dom_sf"/>
</dbReference>
<evidence type="ECO:0000256" key="3">
    <source>
        <dbReference type="ARBA" id="ARBA00010763"/>
    </source>
</evidence>
<dbReference type="InterPro" id="IPR038987">
    <property type="entry name" value="MoeA-like"/>
</dbReference>
<dbReference type="CDD" id="cd00887">
    <property type="entry name" value="MoeA"/>
    <property type="match status" value="1"/>
</dbReference>
<dbReference type="Pfam" id="PF03454">
    <property type="entry name" value="MoeA_C"/>
    <property type="match status" value="1"/>
</dbReference>
<dbReference type="GO" id="GO:0005829">
    <property type="term" value="C:cytosol"/>
    <property type="evidence" value="ECO:0007669"/>
    <property type="project" value="TreeGrafter"/>
</dbReference>
<accession>A0A1H5JVV1</accession>
<evidence type="ECO:0000313" key="9">
    <source>
        <dbReference type="EMBL" id="SEE56564.1"/>
    </source>
</evidence>
<comment type="pathway">
    <text evidence="2 7">Cofactor biosynthesis; molybdopterin biosynthesis.</text>
</comment>
<dbReference type="GO" id="GO:0061599">
    <property type="term" value="F:molybdopterin molybdotransferase activity"/>
    <property type="evidence" value="ECO:0007669"/>
    <property type="project" value="UniProtKB-UniRule"/>
</dbReference>
<keyword evidence="7" id="KW-0460">Magnesium</keyword>
<evidence type="ECO:0000259" key="8">
    <source>
        <dbReference type="SMART" id="SM00852"/>
    </source>
</evidence>
<dbReference type="Gene3D" id="2.40.340.10">
    <property type="entry name" value="MoeA, C-terminal, domain IV"/>
    <property type="match status" value="1"/>
</dbReference>
<dbReference type="InterPro" id="IPR036688">
    <property type="entry name" value="MoeA_C_domain_IV_sf"/>
</dbReference>
<reference evidence="9 10" key="1">
    <citation type="submission" date="2016-10" db="EMBL/GenBank/DDBJ databases">
        <authorList>
            <person name="de Groot N.N."/>
        </authorList>
    </citation>
    <scope>NUCLEOTIDE SEQUENCE [LARGE SCALE GENOMIC DNA]</scope>
    <source>
        <strain evidence="9 10">DSM 22274</strain>
    </source>
</reference>
<dbReference type="SUPFAM" id="SSF63882">
    <property type="entry name" value="MoeA N-terminal region -like"/>
    <property type="match status" value="1"/>
</dbReference>
<dbReference type="Gene3D" id="2.170.190.11">
    <property type="entry name" value="Molybdopterin biosynthesis moea protein, domain 3"/>
    <property type="match status" value="1"/>
</dbReference>
<comment type="catalytic activity">
    <reaction evidence="6">
        <text>adenylyl-molybdopterin + molybdate = Mo-molybdopterin + AMP + H(+)</text>
        <dbReference type="Rhea" id="RHEA:35047"/>
        <dbReference type="ChEBI" id="CHEBI:15378"/>
        <dbReference type="ChEBI" id="CHEBI:36264"/>
        <dbReference type="ChEBI" id="CHEBI:62727"/>
        <dbReference type="ChEBI" id="CHEBI:71302"/>
        <dbReference type="ChEBI" id="CHEBI:456215"/>
        <dbReference type="EC" id="2.10.1.1"/>
    </reaction>
</comment>
<keyword evidence="7" id="KW-0808">Transferase</keyword>
<dbReference type="SUPFAM" id="SSF63867">
    <property type="entry name" value="MoeA C-terminal domain-like"/>
    <property type="match status" value="1"/>
</dbReference>
<dbReference type="PANTHER" id="PTHR10192">
    <property type="entry name" value="MOLYBDOPTERIN BIOSYNTHESIS PROTEIN"/>
    <property type="match status" value="1"/>
</dbReference>
<comment type="cofactor">
    <cofactor evidence="7">
        <name>Mg(2+)</name>
        <dbReference type="ChEBI" id="CHEBI:18420"/>
    </cofactor>
</comment>
<dbReference type="Gene3D" id="3.40.980.10">
    <property type="entry name" value="MoaB/Mog-like domain"/>
    <property type="match status" value="1"/>
</dbReference>
<dbReference type="GO" id="GO:0006777">
    <property type="term" value="P:Mo-molybdopterin cofactor biosynthetic process"/>
    <property type="evidence" value="ECO:0007669"/>
    <property type="project" value="UniProtKB-UniRule"/>
</dbReference>
<dbReference type="SUPFAM" id="SSF53218">
    <property type="entry name" value="Molybdenum cofactor biosynthesis proteins"/>
    <property type="match status" value="1"/>
</dbReference>
<dbReference type="UniPathway" id="UPA00344"/>
<sequence>MRRTVADHQQAVENLLRQCWANTPGGRVAGAALASEQLPLNQSVGRVLAVDLMAPMDLPPFANSQMDGYAIWSDPNQPQGVDLPKSTAYRVVGTIPAGSVPEVLLEGMAAPIMTGAMVPSGANAVIPIEDAVPDDFGAPGDTVMLPPTAAGSFVREQGSDVRRGEVILTAGTLLNAAHLGLAAGLGLTQLPVNAKPRVLLLTTGDEVLSPGDPRAAGGLPVGMIFDANETLLRTSLEAAGMNVVRSLVVKDDPGALLELLDQFVGVSARGDTAEPRCELIISVGGISAGAFEVVKQALTQATDHGQVDFGHVAMQPGGPQAAGTYRGIPFLGFPGNPVSAFVSFEVFLRPALSTLIGAPARRQRVVATLEHAMSSPAGKLQIRRGIYSGPEYESAASVREIGGPQSHLLGALAQANALITIPAGVTELQAGAKVEVLLL</sequence>
<dbReference type="NCBIfam" id="NF045515">
    <property type="entry name" value="Glp_gephyrin"/>
    <property type="match status" value="1"/>
</dbReference>
<evidence type="ECO:0000313" key="10">
    <source>
        <dbReference type="Proteomes" id="UP000182725"/>
    </source>
</evidence>
<evidence type="ECO:0000256" key="5">
    <source>
        <dbReference type="ARBA" id="ARBA00023150"/>
    </source>
</evidence>
<gene>
    <name evidence="9" type="ORF">SAMN04489740_1766</name>
</gene>
<dbReference type="Gene3D" id="3.90.105.10">
    <property type="entry name" value="Molybdopterin biosynthesis moea protein, domain 2"/>
    <property type="match status" value="1"/>
</dbReference>
<keyword evidence="4 7" id="KW-0500">Molybdenum</keyword>
<dbReference type="EC" id="2.10.1.1" evidence="7"/>
<name>A0A1H5JVV1_9MICC</name>
<organism evidence="9 10">
    <name type="scientific">Arthrobacter alpinus</name>
    <dbReference type="NCBI Taxonomy" id="656366"/>
    <lineage>
        <taxon>Bacteria</taxon>
        <taxon>Bacillati</taxon>
        <taxon>Actinomycetota</taxon>
        <taxon>Actinomycetes</taxon>
        <taxon>Micrococcales</taxon>
        <taxon>Micrococcaceae</taxon>
        <taxon>Arthrobacter</taxon>
    </lineage>
</organism>
<dbReference type="SMART" id="SM00852">
    <property type="entry name" value="MoCF_biosynth"/>
    <property type="match status" value="1"/>
</dbReference>
<dbReference type="InterPro" id="IPR005110">
    <property type="entry name" value="MoeA_linker/N"/>
</dbReference>
<dbReference type="EMBL" id="FNTV01000001">
    <property type="protein sequence ID" value="SEE56564.1"/>
    <property type="molecule type" value="Genomic_DNA"/>
</dbReference>
<dbReference type="Proteomes" id="UP000182725">
    <property type="component" value="Unassembled WGS sequence"/>
</dbReference>
<protein>
    <recommendedName>
        <fullName evidence="7">Molybdopterin molybdenumtransferase</fullName>
        <ecNumber evidence="7">2.10.1.1</ecNumber>
    </recommendedName>
</protein>
<evidence type="ECO:0000256" key="7">
    <source>
        <dbReference type="RuleBase" id="RU365090"/>
    </source>
</evidence>
<dbReference type="RefSeq" id="WP_074713203.1">
    <property type="nucleotide sequence ID" value="NZ_FNTV01000001.1"/>
</dbReference>
<evidence type="ECO:0000256" key="1">
    <source>
        <dbReference type="ARBA" id="ARBA00002901"/>
    </source>
</evidence>
<dbReference type="InterPro" id="IPR036135">
    <property type="entry name" value="MoeA_linker/N_sf"/>
</dbReference>
<dbReference type="Pfam" id="PF03453">
    <property type="entry name" value="MoeA_N"/>
    <property type="match status" value="1"/>
</dbReference>
<keyword evidence="5 7" id="KW-0501">Molybdenum cofactor biosynthesis</keyword>
<dbReference type="PANTHER" id="PTHR10192:SF5">
    <property type="entry name" value="GEPHYRIN"/>
    <property type="match status" value="1"/>
</dbReference>
<evidence type="ECO:0000256" key="4">
    <source>
        <dbReference type="ARBA" id="ARBA00022505"/>
    </source>
</evidence>
<dbReference type="AlphaFoldDB" id="A0A1H5JVV1"/>
<keyword evidence="7" id="KW-0479">Metal-binding</keyword>